<evidence type="ECO:0000313" key="2">
    <source>
        <dbReference type="Proteomes" id="UP000180194"/>
    </source>
</evidence>
<dbReference type="RefSeq" id="WP_071157464.1">
    <property type="nucleotide sequence ID" value="NZ_JAMAWE010000001.1"/>
</dbReference>
<organism evidence="1 2">
    <name type="scientific">Cytobacillus oceanisediminis</name>
    <dbReference type="NCBI Taxonomy" id="665099"/>
    <lineage>
        <taxon>Bacteria</taxon>
        <taxon>Bacillati</taxon>
        <taxon>Bacillota</taxon>
        <taxon>Bacilli</taxon>
        <taxon>Bacillales</taxon>
        <taxon>Bacillaceae</taxon>
        <taxon>Cytobacillus</taxon>
    </lineage>
</organism>
<evidence type="ECO:0000313" key="1">
    <source>
        <dbReference type="EMBL" id="OHX48179.1"/>
    </source>
</evidence>
<dbReference type="Pfam" id="PF24585">
    <property type="entry name" value="YunG"/>
    <property type="match status" value="1"/>
</dbReference>
<gene>
    <name evidence="1" type="ORF">BBV17_18945</name>
</gene>
<comment type="caution">
    <text evidence="1">The sequence shown here is derived from an EMBL/GenBank/DDBJ whole genome shotgun (WGS) entry which is preliminary data.</text>
</comment>
<protein>
    <recommendedName>
        <fullName evidence="3">YunG</fullName>
    </recommendedName>
</protein>
<dbReference type="InterPro" id="IPR056238">
    <property type="entry name" value="YunG-like"/>
</dbReference>
<dbReference type="Proteomes" id="UP000180194">
    <property type="component" value="Unassembled WGS sequence"/>
</dbReference>
<keyword evidence="2" id="KW-1185">Reference proteome</keyword>
<evidence type="ECO:0008006" key="3">
    <source>
        <dbReference type="Google" id="ProtNLM"/>
    </source>
</evidence>
<name>A0ABX3CSI2_9BACI</name>
<reference evidence="1 2" key="1">
    <citation type="submission" date="2016-07" db="EMBL/GenBank/DDBJ databases">
        <title>Bacillus oceanisediminis whole genome.</title>
        <authorList>
            <person name="Pal Y."/>
            <person name="Verma A."/>
            <person name="Mual P."/>
            <person name="Srinivasan K."/>
        </authorList>
    </citation>
    <scope>NUCLEOTIDE SEQUENCE [LARGE SCALE GENOMIC DNA]</scope>
    <source>
        <strain evidence="1 2">Bhandara28</strain>
    </source>
</reference>
<proteinExistence type="predicted"/>
<dbReference type="EMBL" id="MBRJ01000022">
    <property type="protein sequence ID" value="OHX48179.1"/>
    <property type="molecule type" value="Genomic_DNA"/>
</dbReference>
<accession>A0ABX3CSI2</accession>
<sequence>MENNTFKIEQIMNALSKSWSLESSSKWSKYNPAKGQCGVTTLVVNDLLGGEIKKTKLPDGWHFYNMINGRRHDFTASQFIEDILYMDIPSNREEAYKDTNDKQYNYLKQNVLINLDTLFISW</sequence>